<feature type="region of interest" description="Disordered" evidence="1">
    <location>
        <begin position="155"/>
        <end position="195"/>
    </location>
</feature>
<feature type="region of interest" description="Disordered" evidence="1">
    <location>
        <begin position="67"/>
        <end position="93"/>
    </location>
</feature>
<evidence type="ECO:0000256" key="1">
    <source>
        <dbReference type="SAM" id="MobiDB-lite"/>
    </source>
</evidence>
<reference evidence="2 3" key="1">
    <citation type="journal article" name="Sci. Rep.">
        <title>Genome-scale phylogenetic analyses confirm Olpidium as the closest living zoosporic fungus to the non-flagellated, terrestrial fungi.</title>
        <authorList>
            <person name="Chang Y."/>
            <person name="Rochon D."/>
            <person name="Sekimoto S."/>
            <person name="Wang Y."/>
            <person name="Chovatia M."/>
            <person name="Sandor L."/>
            <person name="Salamov A."/>
            <person name="Grigoriev I.V."/>
            <person name="Stajich J.E."/>
            <person name="Spatafora J.W."/>
        </authorList>
    </citation>
    <scope>NUCLEOTIDE SEQUENCE [LARGE SCALE GENOMIC DNA]</scope>
    <source>
        <strain evidence="2">S191</strain>
    </source>
</reference>
<name>A0A8H7ZQL3_9FUNG</name>
<feature type="compositionally biased region" description="Basic and acidic residues" evidence="1">
    <location>
        <begin position="155"/>
        <end position="164"/>
    </location>
</feature>
<evidence type="ECO:0000313" key="3">
    <source>
        <dbReference type="Proteomes" id="UP000673691"/>
    </source>
</evidence>
<dbReference type="AlphaFoldDB" id="A0A8H7ZQL3"/>
<feature type="compositionally biased region" description="Basic residues" evidence="1">
    <location>
        <begin position="181"/>
        <end position="195"/>
    </location>
</feature>
<dbReference type="EMBL" id="JAEFCI010009768">
    <property type="protein sequence ID" value="KAG5457621.1"/>
    <property type="molecule type" value="Genomic_DNA"/>
</dbReference>
<gene>
    <name evidence="2" type="ORF">BJ554DRAFT_2317</name>
</gene>
<keyword evidence="3" id="KW-1185">Reference proteome</keyword>
<proteinExistence type="predicted"/>
<organism evidence="2 3">
    <name type="scientific">Olpidium bornovanus</name>
    <dbReference type="NCBI Taxonomy" id="278681"/>
    <lineage>
        <taxon>Eukaryota</taxon>
        <taxon>Fungi</taxon>
        <taxon>Fungi incertae sedis</taxon>
        <taxon>Olpidiomycota</taxon>
        <taxon>Olpidiomycotina</taxon>
        <taxon>Olpidiomycetes</taxon>
        <taxon>Olpidiales</taxon>
        <taxon>Olpidiaceae</taxon>
        <taxon>Olpidium</taxon>
    </lineage>
</organism>
<dbReference type="Proteomes" id="UP000673691">
    <property type="component" value="Unassembled WGS sequence"/>
</dbReference>
<sequence>VVADFGRLQLAELRYRVLFEGRRGDHAGSPRVADDADLDRRLRHLPLEALLQRQYRRVHRVFDLHVGAEPESSPGNRREASRALKKKKKKTSAAVTLSRTASRVPPKTIINAPLLQESLRVDHVLPDGRRLPRPVRPGRVDLVQGRAVIVVAGDEKRNSERPDAAARAPGETWKLRERTRERRKGKKKKKKNRARVLGRQTYAPALRVFLHHGGDLLDELADGGGLHVDLLVGLHRLPGLVNEDSGVRAHPGVHQAGVPGHGHDLLERGLVDQRGSRLLLGDDHHPVRRWGVAGGGDAGRRAWR</sequence>
<comment type="caution">
    <text evidence="2">The sequence shown here is derived from an EMBL/GenBank/DDBJ whole genome shotgun (WGS) entry which is preliminary data.</text>
</comment>
<protein>
    <submittedName>
        <fullName evidence="2">Uncharacterized protein</fullName>
    </submittedName>
</protein>
<accession>A0A8H7ZQL3</accession>
<evidence type="ECO:0000313" key="2">
    <source>
        <dbReference type="EMBL" id="KAG5457621.1"/>
    </source>
</evidence>
<feature type="non-terminal residue" evidence="2">
    <location>
        <position position="1"/>
    </location>
</feature>